<dbReference type="PROSITE" id="PS00107">
    <property type="entry name" value="PROTEIN_KINASE_ATP"/>
    <property type="match status" value="1"/>
</dbReference>
<feature type="region of interest" description="Disordered" evidence="6">
    <location>
        <begin position="407"/>
        <end position="426"/>
    </location>
</feature>
<dbReference type="Gene3D" id="1.10.510.10">
    <property type="entry name" value="Transferase(Phosphotransferase) domain 1"/>
    <property type="match status" value="1"/>
</dbReference>
<evidence type="ECO:0000313" key="8">
    <source>
        <dbReference type="EMBL" id="MBB5999295.1"/>
    </source>
</evidence>
<name>A0A841E829_9ACTN</name>
<feature type="domain" description="Protein kinase" evidence="7">
    <location>
        <begin position="29"/>
        <end position="282"/>
    </location>
</feature>
<dbReference type="CDD" id="cd14014">
    <property type="entry name" value="STKc_PknB_like"/>
    <property type="match status" value="1"/>
</dbReference>
<dbReference type="Pfam" id="PF00069">
    <property type="entry name" value="Pkinase"/>
    <property type="match status" value="1"/>
</dbReference>
<dbReference type="Gene3D" id="3.30.200.20">
    <property type="entry name" value="Phosphorylase Kinase, domain 1"/>
    <property type="match status" value="1"/>
</dbReference>
<evidence type="ECO:0000256" key="5">
    <source>
        <dbReference type="PROSITE-ProRule" id="PRU10141"/>
    </source>
</evidence>
<evidence type="ECO:0000256" key="3">
    <source>
        <dbReference type="ARBA" id="ARBA00022777"/>
    </source>
</evidence>
<dbReference type="SUPFAM" id="SSF56112">
    <property type="entry name" value="Protein kinase-like (PK-like)"/>
    <property type="match status" value="1"/>
</dbReference>
<dbReference type="PROSITE" id="PS00108">
    <property type="entry name" value="PROTEIN_KINASE_ST"/>
    <property type="match status" value="1"/>
</dbReference>
<dbReference type="InterPro" id="IPR011009">
    <property type="entry name" value="Kinase-like_dom_sf"/>
</dbReference>
<dbReference type="InterPro" id="IPR017441">
    <property type="entry name" value="Protein_kinase_ATP_BS"/>
</dbReference>
<evidence type="ECO:0000256" key="4">
    <source>
        <dbReference type="ARBA" id="ARBA00022840"/>
    </source>
</evidence>
<proteinExistence type="predicted"/>
<dbReference type="InterPro" id="IPR008271">
    <property type="entry name" value="Ser/Thr_kinase_AS"/>
</dbReference>
<dbReference type="InterPro" id="IPR000719">
    <property type="entry name" value="Prot_kinase_dom"/>
</dbReference>
<dbReference type="SMART" id="SM00220">
    <property type="entry name" value="S_TKc"/>
    <property type="match status" value="1"/>
</dbReference>
<evidence type="ECO:0000259" key="7">
    <source>
        <dbReference type="PROSITE" id="PS50011"/>
    </source>
</evidence>
<dbReference type="GO" id="GO:0005524">
    <property type="term" value="F:ATP binding"/>
    <property type="evidence" value="ECO:0007669"/>
    <property type="project" value="UniProtKB-UniRule"/>
</dbReference>
<dbReference type="EMBL" id="JACHLY010000001">
    <property type="protein sequence ID" value="MBB5999295.1"/>
    <property type="molecule type" value="Genomic_DNA"/>
</dbReference>
<keyword evidence="2 5" id="KW-0547">Nucleotide-binding</keyword>
<feature type="compositionally biased region" description="Pro residues" evidence="6">
    <location>
        <begin position="413"/>
        <end position="423"/>
    </location>
</feature>
<evidence type="ECO:0000256" key="6">
    <source>
        <dbReference type="SAM" id="MobiDB-lite"/>
    </source>
</evidence>
<sequence>MSAQPGSDPPLPPELGPTSPGDPQRIGPYTVVGRLGAGGMGTVFGALDDSGTCIAVKVIHERYAGDAAFRSAFAREVDLMRRVQGVYTTAVHAADTDAARPWVATDFVPGATLRSHVEQQGPLEPDMLFAFAAGTAEAVTAVHAAGIVHCDIKPGNVMLTPEGPRILDFGIARPMSRSDADRADGRVFGSPGWVSPERYRGAEPEPPADVFAWGCLVAYAASGRPPFGRGDATELRRRVLETAPDLDAVPGELRPMVELAVAADPAARPTAESSYRGLVDFSTPDDTSNVQTGDLVGRLRDLVSRSWHGIDASWHDPALWVAAVPALGAAGGTAVAAGAGAGAAASGAAGTGGAAASGAAGAGGAAAATGMAAGTKIAVLSASAVLVVGAIGTGGYLTVDALAESDTAEAAPSPSPSPSPTLGPPEEIVAGIVDALDSADSYNATRELRPSEGLRGWDEYTLATVEGAPVFHSVSIAGVPDSPEAAMDRIYRPERDRLIERSWTGSDFSGSYTAATGPMDASVASMQSRQAVLTPFESLADSMEVDGRAATGLDGTPAVRIAGTFDLATPGTPGQSGIPGLEFELWTAMDGLPLRLDYVFESDDPLAGSETTWHYSGFDGLDTRLCGTVGGVPRVDRALLVPTVGETDCGEARSAVEEYLDMPDGEKEGTGYIAEVGGGWTCGLSTTAEVRERYSESAGGCYAGDLGARERVDFIRMD</sequence>
<reference evidence="8 9" key="1">
    <citation type="submission" date="2020-08" db="EMBL/GenBank/DDBJ databases">
        <title>Sequencing the genomes of 1000 actinobacteria strains.</title>
        <authorList>
            <person name="Klenk H.-P."/>
        </authorList>
    </citation>
    <scope>NUCLEOTIDE SEQUENCE [LARGE SCALE GENOMIC DNA]</scope>
    <source>
        <strain evidence="8 9">DSM 44593</strain>
    </source>
</reference>
<dbReference type="GO" id="GO:0004674">
    <property type="term" value="F:protein serine/threonine kinase activity"/>
    <property type="evidence" value="ECO:0007669"/>
    <property type="project" value="TreeGrafter"/>
</dbReference>
<protein>
    <recommendedName>
        <fullName evidence="7">Protein kinase domain-containing protein</fullName>
    </recommendedName>
</protein>
<evidence type="ECO:0000256" key="1">
    <source>
        <dbReference type="ARBA" id="ARBA00022679"/>
    </source>
</evidence>
<dbReference type="Proteomes" id="UP000578077">
    <property type="component" value="Unassembled WGS sequence"/>
</dbReference>
<gene>
    <name evidence="8" type="ORF">HNR25_003046</name>
</gene>
<dbReference type="PANTHER" id="PTHR43289:SF34">
    <property type="entry name" value="SERINE_THREONINE-PROTEIN KINASE YBDM-RELATED"/>
    <property type="match status" value="1"/>
</dbReference>
<comment type="caution">
    <text evidence="8">The sequence shown here is derived from an EMBL/GenBank/DDBJ whole genome shotgun (WGS) entry which is preliminary data.</text>
</comment>
<evidence type="ECO:0000313" key="9">
    <source>
        <dbReference type="Proteomes" id="UP000578077"/>
    </source>
</evidence>
<keyword evidence="1" id="KW-0808">Transferase</keyword>
<keyword evidence="9" id="KW-1185">Reference proteome</keyword>
<feature type="region of interest" description="Disordered" evidence="6">
    <location>
        <begin position="1"/>
        <end position="27"/>
    </location>
</feature>
<accession>A0A841E829</accession>
<dbReference type="AlphaFoldDB" id="A0A841E829"/>
<evidence type="ECO:0000256" key="2">
    <source>
        <dbReference type="ARBA" id="ARBA00022741"/>
    </source>
</evidence>
<dbReference type="PROSITE" id="PS50011">
    <property type="entry name" value="PROTEIN_KINASE_DOM"/>
    <property type="match status" value="1"/>
</dbReference>
<dbReference type="PANTHER" id="PTHR43289">
    <property type="entry name" value="MITOGEN-ACTIVATED PROTEIN KINASE KINASE KINASE 20-RELATED"/>
    <property type="match status" value="1"/>
</dbReference>
<keyword evidence="4 5" id="KW-0067">ATP-binding</keyword>
<feature type="binding site" evidence="5">
    <location>
        <position position="57"/>
    </location>
    <ligand>
        <name>ATP</name>
        <dbReference type="ChEBI" id="CHEBI:30616"/>
    </ligand>
</feature>
<dbReference type="RefSeq" id="WP_184636036.1">
    <property type="nucleotide sequence ID" value="NZ_BAABKT010000026.1"/>
</dbReference>
<keyword evidence="3" id="KW-0418">Kinase</keyword>
<organism evidence="8 9">
    <name type="scientific">Streptomonospora salina</name>
    <dbReference type="NCBI Taxonomy" id="104205"/>
    <lineage>
        <taxon>Bacteria</taxon>
        <taxon>Bacillati</taxon>
        <taxon>Actinomycetota</taxon>
        <taxon>Actinomycetes</taxon>
        <taxon>Streptosporangiales</taxon>
        <taxon>Nocardiopsidaceae</taxon>
        <taxon>Streptomonospora</taxon>
    </lineage>
</organism>